<evidence type="ECO:0000256" key="5">
    <source>
        <dbReference type="ARBA" id="ARBA00054649"/>
    </source>
</evidence>
<keyword evidence="3 7" id="KW-0645">Protease</keyword>
<evidence type="ECO:0000313" key="10">
    <source>
        <dbReference type="Proteomes" id="UP000287033"/>
    </source>
</evidence>
<evidence type="ECO:0000256" key="2">
    <source>
        <dbReference type="ARBA" id="ARBA00022645"/>
    </source>
</evidence>
<dbReference type="PANTHER" id="PTHR11802">
    <property type="entry name" value="SERINE PROTEASE FAMILY S10 SERINE CARBOXYPEPTIDASE"/>
    <property type="match status" value="1"/>
</dbReference>
<dbReference type="Pfam" id="PF00450">
    <property type="entry name" value="Peptidase_S10"/>
    <property type="match status" value="1"/>
</dbReference>
<dbReference type="GO" id="GO:1904715">
    <property type="term" value="P:negative regulation of chaperone-mediated autophagy"/>
    <property type="evidence" value="ECO:0007669"/>
    <property type="project" value="UniProtKB-ARBA"/>
</dbReference>
<comment type="caution">
    <text evidence="9">The sequence shown here is derived from an EMBL/GenBank/DDBJ whole genome shotgun (WGS) entry which is preliminary data.</text>
</comment>
<dbReference type="InterPro" id="IPR033124">
    <property type="entry name" value="Ser_caboxypep_his_AS"/>
</dbReference>
<evidence type="ECO:0000256" key="8">
    <source>
        <dbReference type="SAM" id="SignalP"/>
    </source>
</evidence>
<comment type="similarity">
    <text evidence="1 7">Belongs to the peptidase S10 family.</text>
</comment>
<feature type="chain" id="PRO_5019484367" description="Carboxypeptidase" evidence="8">
    <location>
        <begin position="16"/>
        <end position="442"/>
    </location>
</feature>
<dbReference type="OrthoDB" id="443318at2759"/>
<dbReference type="AlphaFoldDB" id="A0A401SYY0"/>
<sequence>MWWCLLLLCVSGCLASYSPDEILSLPGLNTRLNFRQWSGYLQASSGQHLHYWFVTSQRNPETDPVVLWLNGGPGCSSLDGLLAENGPVHVDSDGRTLYVNPYSWNKVANVLYLESPAGVGFSYSDNQDYATNDNEDFFSKFPSFKSNDFYIFGESYGGVYVPTLSLKVADGSAPINFKGFGVGNGLSSTFYNDQSLVYFGYYHGLFGDTLWSNLNTYCCQDGSCNFVNNDNYYCQESVQEVFMSIYNSGLNVYSLYMNCAGGVPGSNSRFHTDLKNLFRYYNFEMPKNAATSKNMAPPCINDTAQWTWLNRADVRQALHIPDFVQPWELCSSVVSENYQRIYSSMQNFYLQLLSKGLRVLVYNGDTDMACNFLGDNWFVKSLNQQKTRDYQSWIYNDQIAGFYEQYENLTFLTVKGAGHMVPQWAPARALKMFESFLSNSAY</sequence>
<dbReference type="STRING" id="137246.A0A401SYY0"/>
<name>A0A401SYY0_CHIPU</name>
<dbReference type="GO" id="GO:0004185">
    <property type="term" value="F:serine-type carboxypeptidase activity"/>
    <property type="evidence" value="ECO:0007669"/>
    <property type="project" value="UniProtKB-UniRule"/>
</dbReference>
<comment type="subunit">
    <text evidence="6">Heterodimer of a 32 kDa chain and a 20 kDa chain; disulfide-linked.</text>
</comment>
<feature type="signal peptide" evidence="8">
    <location>
        <begin position="1"/>
        <end position="15"/>
    </location>
</feature>
<organism evidence="9 10">
    <name type="scientific">Chiloscyllium punctatum</name>
    <name type="common">Brownbanded bambooshark</name>
    <name type="synonym">Hemiscyllium punctatum</name>
    <dbReference type="NCBI Taxonomy" id="137246"/>
    <lineage>
        <taxon>Eukaryota</taxon>
        <taxon>Metazoa</taxon>
        <taxon>Chordata</taxon>
        <taxon>Craniata</taxon>
        <taxon>Vertebrata</taxon>
        <taxon>Chondrichthyes</taxon>
        <taxon>Elasmobranchii</taxon>
        <taxon>Galeomorphii</taxon>
        <taxon>Galeoidea</taxon>
        <taxon>Orectolobiformes</taxon>
        <taxon>Hemiscylliidae</taxon>
        <taxon>Chiloscyllium</taxon>
    </lineage>
</organism>
<dbReference type="GO" id="GO:0031647">
    <property type="term" value="P:regulation of protein stability"/>
    <property type="evidence" value="ECO:0007669"/>
    <property type="project" value="UniProtKB-ARBA"/>
</dbReference>
<keyword evidence="2 7" id="KW-0121">Carboxypeptidase</keyword>
<evidence type="ECO:0000256" key="6">
    <source>
        <dbReference type="ARBA" id="ARBA00061741"/>
    </source>
</evidence>
<gene>
    <name evidence="9" type="ORF">chiPu_0014091</name>
</gene>
<evidence type="ECO:0000256" key="4">
    <source>
        <dbReference type="ARBA" id="ARBA00022801"/>
    </source>
</evidence>
<dbReference type="EMBL" id="BEZZ01000723">
    <property type="protein sequence ID" value="GCC35605.1"/>
    <property type="molecule type" value="Genomic_DNA"/>
</dbReference>
<dbReference type="SUPFAM" id="SSF53474">
    <property type="entry name" value="alpha/beta-Hydrolases"/>
    <property type="match status" value="1"/>
</dbReference>
<evidence type="ECO:0000313" key="9">
    <source>
        <dbReference type="EMBL" id="GCC35605.1"/>
    </source>
</evidence>
<evidence type="ECO:0000256" key="7">
    <source>
        <dbReference type="RuleBase" id="RU361156"/>
    </source>
</evidence>
<dbReference type="EC" id="3.4.16.-" evidence="7"/>
<dbReference type="PRINTS" id="PR00724">
    <property type="entry name" value="CRBOXYPTASEC"/>
</dbReference>
<dbReference type="InterPro" id="IPR001563">
    <property type="entry name" value="Peptidase_S10"/>
</dbReference>
<dbReference type="Gene3D" id="3.40.50.1820">
    <property type="entry name" value="alpha/beta hydrolase"/>
    <property type="match status" value="1"/>
</dbReference>
<dbReference type="PROSITE" id="PS00131">
    <property type="entry name" value="CARBOXYPEPT_SER_SER"/>
    <property type="match status" value="1"/>
</dbReference>
<evidence type="ECO:0000256" key="3">
    <source>
        <dbReference type="ARBA" id="ARBA00022670"/>
    </source>
</evidence>
<reference evidence="9 10" key="1">
    <citation type="journal article" date="2018" name="Nat. Ecol. Evol.">
        <title>Shark genomes provide insights into elasmobranch evolution and the origin of vertebrates.</title>
        <authorList>
            <person name="Hara Y"/>
            <person name="Yamaguchi K"/>
            <person name="Onimaru K"/>
            <person name="Kadota M"/>
            <person name="Koyanagi M"/>
            <person name="Keeley SD"/>
            <person name="Tatsumi K"/>
            <person name="Tanaka K"/>
            <person name="Motone F"/>
            <person name="Kageyama Y"/>
            <person name="Nozu R"/>
            <person name="Adachi N"/>
            <person name="Nishimura O"/>
            <person name="Nakagawa R"/>
            <person name="Tanegashima C"/>
            <person name="Kiyatake I"/>
            <person name="Matsumoto R"/>
            <person name="Murakumo K"/>
            <person name="Nishida K"/>
            <person name="Terakita A"/>
            <person name="Kuratani S"/>
            <person name="Sato K"/>
            <person name="Hyodo S Kuraku.S."/>
        </authorList>
    </citation>
    <scope>NUCLEOTIDE SEQUENCE [LARGE SCALE GENOMIC DNA]</scope>
</reference>
<protein>
    <recommendedName>
        <fullName evidence="7">Carboxypeptidase</fullName>
        <ecNumber evidence="7">3.4.16.-</ecNumber>
    </recommendedName>
</protein>
<comment type="function">
    <text evidence="5">Protective protein appears to be essential for both the activity of beta-galactosidase and neuraminidase, it associates with these enzymes and exerts a protective function necessary for their stability and activity. This protein is also a carboxypeptidase and can deamidate tachykinins.</text>
</comment>
<dbReference type="Proteomes" id="UP000287033">
    <property type="component" value="Unassembled WGS sequence"/>
</dbReference>
<keyword evidence="10" id="KW-1185">Reference proteome</keyword>
<dbReference type="OMA" id="AAPYVWK"/>
<dbReference type="InterPro" id="IPR029058">
    <property type="entry name" value="AB_hydrolase_fold"/>
</dbReference>
<keyword evidence="8" id="KW-0732">Signal</keyword>
<accession>A0A401SYY0</accession>
<dbReference type="FunFam" id="3.40.50.1820:FF:000335">
    <property type="entry name" value="Carboxypeptidase"/>
    <property type="match status" value="1"/>
</dbReference>
<dbReference type="InterPro" id="IPR018202">
    <property type="entry name" value="Ser_caboxypep_ser_AS"/>
</dbReference>
<evidence type="ECO:0000256" key="1">
    <source>
        <dbReference type="ARBA" id="ARBA00009431"/>
    </source>
</evidence>
<proteinExistence type="inferred from homology"/>
<dbReference type="PROSITE" id="PS00560">
    <property type="entry name" value="CARBOXYPEPT_SER_HIS"/>
    <property type="match status" value="1"/>
</dbReference>
<dbReference type="GO" id="GO:0006508">
    <property type="term" value="P:proteolysis"/>
    <property type="evidence" value="ECO:0007669"/>
    <property type="project" value="UniProtKB-KW"/>
</dbReference>
<keyword evidence="4 7" id="KW-0378">Hydrolase</keyword>
<dbReference type="PANTHER" id="PTHR11802:SF471">
    <property type="entry name" value="CARBOXYPEPTIDASE"/>
    <property type="match status" value="1"/>
</dbReference>